<protein>
    <submittedName>
        <fullName evidence="2">TIGR03936 family radical SAM-associated protein</fullName>
    </submittedName>
</protein>
<name>A0A9D2HAD9_9FIRM</name>
<evidence type="ECO:0000313" key="3">
    <source>
        <dbReference type="Proteomes" id="UP000824223"/>
    </source>
</evidence>
<feature type="domain" description="DUF2344" evidence="1">
    <location>
        <begin position="2"/>
        <end position="184"/>
    </location>
</feature>
<reference evidence="2" key="2">
    <citation type="submission" date="2021-04" db="EMBL/GenBank/DDBJ databases">
        <authorList>
            <person name="Gilroy R."/>
        </authorList>
    </citation>
    <scope>NUCLEOTIDE SEQUENCE</scope>
    <source>
        <strain evidence="2">ChiSjej2B20-11307</strain>
    </source>
</reference>
<evidence type="ECO:0000259" key="1">
    <source>
        <dbReference type="Pfam" id="PF10105"/>
    </source>
</evidence>
<organism evidence="2 3">
    <name type="scientific">Candidatus Mediterraneibacter pullicola</name>
    <dbReference type="NCBI Taxonomy" id="2838682"/>
    <lineage>
        <taxon>Bacteria</taxon>
        <taxon>Bacillati</taxon>
        <taxon>Bacillota</taxon>
        <taxon>Clostridia</taxon>
        <taxon>Lachnospirales</taxon>
        <taxon>Lachnospiraceae</taxon>
        <taxon>Mediterraneibacter</taxon>
    </lineage>
</organism>
<proteinExistence type="predicted"/>
<dbReference type="AlphaFoldDB" id="A0A9D2HAD9"/>
<reference evidence="2" key="1">
    <citation type="journal article" date="2021" name="PeerJ">
        <title>Extensive microbial diversity within the chicken gut microbiome revealed by metagenomics and culture.</title>
        <authorList>
            <person name="Gilroy R."/>
            <person name="Ravi A."/>
            <person name="Getino M."/>
            <person name="Pursley I."/>
            <person name="Horton D.L."/>
            <person name="Alikhan N.F."/>
            <person name="Baker D."/>
            <person name="Gharbi K."/>
            <person name="Hall N."/>
            <person name="Watson M."/>
            <person name="Adriaenssens E.M."/>
            <person name="Foster-Nyarko E."/>
            <person name="Jarju S."/>
            <person name="Secka A."/>
            <person name="Antonio M."/>
            <person name="Oren A."/>
            <person name="Chaudhuri R.R."/>
            <person name="La Ragione R."/>
            <person name="Hildebrand F."/>
            <person name="Pallen M.J."/>
        </authorList>
    </citation>
    <scope>NUCLEOTIDE SEQUENCE</scope>
    <source>
        <strain evidence="2">ChiSjej2B20-11307</strain>
    </source>
</reference>
<dbReference type="Proteomes" id="UP000824223">
    <property type="component" value="Unassembled WGS sequence"/>
</dbReference>
<dbReference type="EMBL" id="DXAK01000022">
    <property type="protein sequence ID" value="HJA06456.1"/>
    <property type="molecule type" value="Genomic_DNA"/>
</dbReference>
<dbReference type="InterPro" id="IPR018768">
    <property type="entry name" value="DUF2344"/>
</dbReference>
<comment type="caution">
    <text evidence="2">The sequence shown here is derived from an EMBL/GenBank/DDBJ whole genome shotgun (WGS) entry which is preliminary data.</text>
</comment>
<sequence length="247" mass="27963">MKARIKFRKYGAMRFIGHLDVMRFFQKLMRRADIPIAFTGGYSPHMIMSFASPLGIGLTSDGEYMDIELTAPVCSAEAVKRMNDECVEGIEIISLRQISDEKKQSGMTILAAADYLVSLKKGTLPSDWKESFRRFITQSEIRVVKQTKRSEKEVDIRPLIYDWEFKDSGIFLKLAAGSSENLKPDLVMDTYLSCIFMEDEDGVCLPGIRQSVQDEPVFAYHRLEMYADIGEGTASRLVSLESLGQEI</sequence>
<accession>A0A9D2HAD9</accession>
<gene>
    <name evidence="2" type="ORF">H9798_04810</name>
</gene>
<evidence type="ECO:0000313" key="2">
    <source>
        <dbReference type="EMBL" id="HJA06456.1"/>
    </source>
</evidence>
<dbReference type="NCBIfam" id="TIGR03936">
    <property type="entry name" value="sam_1_link_chp"/>
    <property type="match status" value="1"/>
</dbReference>
<dbReference type="Pfam" id="PF10105">
    <property type="entry name" value="DUF2344"/>
    <property type="match status" value="1"/>
</dbReference>